<name>A0A4Y9Y718_9AGAM</name>
<dbReference type="PROSITE" id="PS00109">
    <property type="entry name" value="PROTEIN_KINASE_TYR"/>
    <property type="match status" value="1"/>
</dbReference>
<sequence length="321" mass="37380">MTLEKAAEPTIASTTYRPVLQPREPDHRNDDLNKPRHPPFRPRGKEWFHWKAIRLRQFVCRFLFPRTFDLGDCTFRIGPHTVLKRGWDITEAEAESMRFVAAHTTIPIPRVHRSYTISGMVHIKMDYVKGECPISIWNHISPEEKKQLMTELEGYVRQLRTLPPPYPEAVCAVNGASAHDHRFGLNLAGPFLTHEEFHRFLRLDSDLDSWNVEECKEVYLAHSKKYASKFTHGDLAPRNVLVRDGHIAAILDWDSAGWRPEYWEVTKERYSDLGTPEEWHEAVRRGVGQSYELELAAERHLYRPGAFTEFPTCPKKTLWQA</sequence>
<dbReference type="SUPFAM" id="SSF56112">
    <property type="entry name" value="Protein kinase-like (PK-like)"/>
    <property type="match status" value="1"/>
</dbReference>
<evidence type="ECO:0000256" key="1">
    <source>
        <dbReference type="SAM" id="MobiDB-lite"/>
    </source>
</evidence>
<dbReference type="InterPro" id="IPR008266">
    <property type="entry name" value="Tyr_kinase_AS"/>
</dbReference>
<comment type="caution">
    <text evidence="3">The sequence shown here is derived from an EMBL/GenBank/DDBJ whole genome shotgun (WGS) entry which is preliminary data.</text>
</comment>
<evidence type="ECO:0000313" key="3">
    <source>
        <dbReference type="EMBL" id="TFY57992.1"/>
    </source>
</evidence>
<proteinExistence type="predicted"/>
<dbReference type="Gene3D" id="3.90.1200.10">
    <property type="match status" value="1"/>
</dbReference>
<reference evidence="3 4" key="1">
    <citation type="submission" date="2019-02" db="EMBL/GenBank/DDBJ databases">
        <title>Genome sequencing of the rare red list fungi Dentipellis fragilis.</title>
        <authorList>
            <person name="Buettner E."/>
            <person name="Kellner H."/>
        </authorList>
    </citation>
    <scope>NUCLEOTIDE SEQUENCE [LARGE SCALE GENOMIC DNA]</scope>
    <source>
        <strain evidence="3 4">DSM 105465</strain>
    </source>
</reference>
<feature type="domain" description="Aminoglycoside phosphotransferase" evidence="2">
    <location>
        <begin position="91"/>
        <end position="269"/>
    </location>
</feature>
<organism evidence="3 4">
    <name type="scientific">Dentipellis fragilis</name>
    <dbReference type="NCBI Taxonomy" id="205917"/>
    <lineage>
        <taxon>Eukaryota</taxon>
        <taxon>Fungi</taxon>
        <taxon>Dikarya</taxon>
        <taxon>Basidiomycota</taxon>
        <taxon>Agaricomycotina</taxon>
        <taxon>Agaricomycetes</taxon>
        <taxon>Russulales</taxon>
        <taxon>Hericiaceae</taxon>
        <taxon>Dentipellis</taxon>
    </lineage>
</organism>
<evidence type="ECO:0000313" key="4">
    <source>
        <dbReference type="Proteomes" id="UP000298327"/>
    </source>
</evidence>
<feature type="region of interest" description="Disordered" evidence="1">
    <location>
        <begin position="1"/>
        <end position="38"/>
    </location>
</feature>
<dbReference type="InterPro" id="IPR051678">
    <property type="entry name" value="AGP_Transferase"/>
</dbReference>
<accession>A0A4Y9Y718</accession>
<dbReference type="CDD" id="cd05120">
    <property type="entry name" value="APH_ChoK_like"/>
    <property type="match status" value="1"/>
</dbReference>
<dbReference type="GO" id="GO:0004672">
    <property type="term" value="F:protein kinase activity"/>
    <property type="evidence" value="ECO:0007669"/>
    <property type="project" value="InterPro"/>
</dbReference>
<dbReference type="InterPro" id="IPR011009">
    <property type="entry name" value="Kinase-like_dom_sf"/>
</dbReference>
<dbReference type="InterPro" id="IPR002575">
    <property type="entry name" value="Aminoglycoside_PTrfase"/>
</dbReference>
<protein>
    <recommendedName>
        <fullName evidence="2">Aminoglycoside phosphotransferase domain-containing protein</fullName>
    </recommendedName>
</protein>
<gene>
    <name evidence="3" type="ORF">EVG20_g8324</name>
</gene>
<dbReference type="AlphaFoldDB" id="A0A4Y9Y718"/>
<dbReference type="PANTHER" id="PTHR21310">
    <property type="entry name" value="AMINOGLYCOSIDE PHOSPHOTRANSFERASE-RELATED-RELATED"/>
    <property type="match status" value="1"/>
</dbReference>
<dbReference type="Proteomes" id="UP000298327">
    <property type="component" value="Unassembled WGS sequence"/>
</dbReference>
<feature type="compositionally biased region" description="Basic and acidic residues" evidence="1">
    <location>
        <begin position="23"/>
        <end position="34"/>
    </location>
</feature>
<keyword evidence="4" id="KW-1185">Reference proteome</keyword>
<dbReference type="STRING" id="205917.A0A4Y9Y718"/>
<dbReference type="EMBL" id="SEOQ01000710">
    <property type="protein sequence ID" value="TFY57992.1"/>
    <property type="molecule type" value="Genomic_DNA"/>
</dbReference>
<dbReference type="OrthoDB" id="5404599at2759"/>
<dbReference type="Pfam" id="PF01636">
    <property type="entry name" value="APH"/>
    <property type="match status" value="1"/>
</dbReference>
<dbReference type="PANTHER" id="PTHR21310:SF15">
    <property type="entry name" value="AMINOGLYCOSIDE PHOSPHOTRANSFERASE DOMAIN-CONTAINING PROTEIN"/>
    <property type="match status" value="1"/>
</dbReference>
<evidence type="ECO:0000259" key="2">
    <source>
        <dbReference type="Pfam" id="PF01636"/>
    </source>
</evidence>